<dbReference type="Proteomes" id="UP000000763">
    <property type="component" value="Chromosome 5"/>
</dbReference>
<dbReference type="EMBL" id="AC120987">
    <property type="protein sequence ID" value="AAT93881.1"/>
    <property type="molecule type" value="Genomic_DNA"/>
</dbReference>
<feature type="signal peptide" evidence="6">
    <location>
        <begin position="1"/>
        <end position="22"/>
    </location>
</feature>
<dbReference type="InterPro" id="IPR034161">
    <property type="entry name" value="Pepsin-like_plant"/>
</dbReference>
<dbReference type="PANTHER" id="PTHR47967">
    <property type="entry name" value="OS07G0603500 PROTEIN-RELATED"/>
    <property type="match status" value="1"/>
</dbReference>
<dbReference type="OMA" id="DANEHCT"/>
<accession>A0A0P0WLL5</accession>
<dbReference type="Gene3D" id="2.40.70.10">
    <property type="entry name" value="Acid Proteases"/>
    <property type="match status" value="2"/>
</dbReference>
<evidence type="ECO:0000256" key="4">
    <source>
        <dbReference type="ARBA" id="ARBA00022801"/>
    </source>
</evidence>
<proteinExistence type="inferred from homology"/>
<feature type="domain" description="Peptidase A1" evidence="7">
    <location>
        <begin position="78"/>
        <end position="474"/>
    </location>
</feature>
<evidence type="ECO:0000256" key="6">
    <source>
        <dbReference type="SAM" id="SignalP"/>
    </source>
</evidence>
<dbReference type="InterPro" id="IPR001969">
    <property type="entry name" value="Aspartic_peptidase_AS"/>
</dbReference>
<evidence type="ECO:0000256" key="3">
    <source>
        <dbReference type="ARBA" id="ARBA00022750"/>
    </source>
</evidence>
<dbReference type="InterPro" id="IPR021109">
    <property type="entry name" value="Peptidase_aspartic_dom_sf"/>
</dbReference>
<dbReference type="InterPro" id="IPR032861">
    <property type="entry name" value="TAXi_N"/>
</dbReference>
<dbReference type="SMR" id="A0A0P0WLL5"/>
<gene>
    <name evidence="8" type="ORF">OSJNBa0007A06.3</name>
</gene>
<evidence type="ECO:0000259" key="7">
    <source>
        <dbReference type="PROSITE" id="PS51767"/>
    </source>
</evidence>
<dbReference type="PROSITE" id="PS00141">
    <property type="entry name" value="ASP_PROTEASE"/>
    <property type="match status" value="1"/>
</dbReference>
<dbReference type="SUPFAM" id="SSF50630">
    <property type="entry name" value="Acid proteases"/>
    <property type="match status" value="1"/>
</dbReference>
<name>A0A0P0WLL5_ORYSJ</name>
<dbReference type="FunFam" id="2.40.70.10:FF:000069">
    <property type="entry name" value="Eukaryotic aspartyl protease family protein"/>
    <property type="match status" value="1"/>
</dbReference>
<sequence length="481" mass="48980">MATPLLLLELLCFSMALAGGAALRLELAHVDANEHCTMEERVRRATERTHHRRLLHASTAAAAGGVAAPLRWSGKTQYIASYGIGDPPQPAEAVVDTGSDLVWTQCSTCRLPAAAAAGGGGCFPQNLPYYNFSLSRTARAVPCDDDDGALCGVAPETAGCARGGGSGDDACVVAASYGAGVALGVLGTDAFTFPSSSSVTLAFGCVSQTRISPGALNGASGIIGLGRGALSLVSQLNATEFSYCLTPYFRDTVSPSHLFVGDGELAGLSAAAGGGGGGGAPVTTVPFAKNPKDSPFSTFYYLPLVGLAAGNATVALPAGAFDLREAAPKVWAGGALIDSGSPFTRLVDPAHRALTKELARQLRGSGSLVPPPAKLGGALELCVEAGDDGDSLAAAAVPPLVLRFDDGVGGGRELVIPAEKYWARVEASTWCMAVVSSASGNATLPTNETTIIGNFMQQDMRVLYDLANGLLSFQPANCSAV</sequence>
<evidence type="ECO:0000313" key="9">
    <source>
        <dbReference type="Proteomes" id="UP000000763"/>
    </source>
</evidence>
<dbReference type="Pfam" id="PF14541">
    <property type="entry name" value="TAXi_C"/>
    <property type="match status" value="1"/>
</dbReference>
<dbReference type="InterPro" id="IPR032799">
    <property type="entry name" value="TAXi_C"/>
</dbReference>
<dbReference type="Gramene" id="Os05t0375700-00">
    <property type="protein sequence ID" value="Os05t0375700-00"/>
    <property type="gene ID" value="Os05g0375700"/>
</dbReference>
<dbReference type="GO" id="GO:0004190">
    <property type="term" value="F:aspartic-type endopeptidase activity"/>
    <property type="evidence" value="ECO:0007669"/>
    <property type="project" value="UniProtKB-KW"/>
</dbReference>
<dbReference type="AlphaFoldDB" id="A0A0P0WLL5"/>
<comment type="similarity">
    <text evidence="1">Belongs to the peptidase A1 family.</text>
</comment>
<evidence type="ECO:0000256" key="2">
    <source>
        <dbReference type="ARBA" id="ARBA00022670"/>
    </source>
</evidence>
<keyword evidence="5" id="KW-0325">Glycoprotein</keyword>
<dbReference type="PANTHER" id="PTHR47967:SF83">
    <property type="entry name" value="OS05G0375700 PROTEIN"/>
    <property type="match status" value="1"/>
</dbReference>
<dbReference type="CDD" id="cd05476">
    <property type="entry name" value="pepsin_A_like_plant"/>
    <property type="match status" value="1"/>
</dbReference>
<reference evidence="9" key="1">
    <citation type="journal article" date="2005" name="Nature">
        <title>The map-based sequence of the rice genome.</title>
        <authorList>
            <consortium name="International rice genome sequencing project (IRGSP)"/>
            <person name="Matsumoto T."/>
            <person name="Wu J."/>
            <person name="Kanamori H."/>
            <person name="Katayose Y."/>
            <person name="Fujisawa M."/>
            <person name="Namiki N."/>
            <person name="Mizuno H."/>
            <person name="Yamamoto K."/>
            <person name="Antonio B.A."/>
            <person name="Baba T."/>
            <person name="Sakata K."/>
            <person name="Nagamura Y."/>
            <person name="Aoki H."/>
            <person name="Arikawa K."/>
            <person name="Arita K."/>
            <person name="Bito T."/>
            <person name="Chiden Y."/>
            <person name="Fujitsuka N."/>
            <person name="Fukunaka R."/>
            <person name="Hamada M."/>
            <person name="Harada C."/>
            <person name="Hayashi A."/>
            <person name="Hijishita S."/>
            <person name="Honda M."/>
            <person name="Hosokawa S."/>
            <person name="Ichikawa Y."/>
            <person name="Idonuma A."/>
            <person name="Iijima M."/>
            <person name="Ikeda M."/>
            <person name="Ikeno M."/>
            <person name="Ito K."/>
            <person name="Ito S."/>
            <person name="Ito T."/>
            <person name="Ito Y."/>
            <person name="Ito Y."/>
            <person name="Iwabuchi A."/>
            <person name="Kamiya K."/>
            <person name="Karasawa W."/>
            <person name="Kurita K."/>
            <person name="Katagiri S."/>
            <person name="Kikuta A."/>
            <person name="Kobayashi H."/>
            <person name="Kobayashi N."/>
            <person name="Machita K."/>
            <person name="Maehara T."/>
            <person name="Masukawa M."/>
            <person name="Mizubayashi T."/>
            <person name="Mukai Y."/>
            <person name="Nagasaki H."/>
            <person name="Nagata Y."/>
            <person name="Naito S."/>
            <person name="Nakashima M."/>
            <person name="Nakama Y."/>
            <person name="Nakamichi Y."/>
            <person name="Nakamura M."/>
            <person name="Meguro A."/>
            <person name="Negishi M."/>
            <person name="Ohta I."/>
            <person name="Ohta T."/>
            <person name="Okamoto M."/>
            <person name="Ono N."/>
            <person name="Saji S."/>
            <person name="Sakaguchi M."/>
            <person name="Sakai K."/>
            <person name="Shibata M."/>
            <person name="Shimokawa T."/>
            <person name="Song J."/>
            <person name="Takazaki Y."/>
            <person name="Terasawa K."/>
            <person name="Tsugane M."/>
            <person name="Tsuji K."/>
            <person name="Ueda S."/>
            <person name="Waki K."/>
            <person name="Yamagata H."/>
            <person name="Yamamoto M."/>
            <person name="Yamamoto S."/>
            <person name="Yamane H."/>
            <person name="Yoshiki S."/>
            <person name="Yoshihara R."/>
            <person name="Yukawa K."/>
            <person name="Zhong H."/>
            <person name="Yano M."/>
            <person name="Yuan Q."/>
            <person name="Ouyang S."/>
            <person name="Liu J."/>
            <person name="Jones K.M."/>
            <person name="Gansberger K."/>
            <person name="Moffat K."/>
            <person name="Hill J."/>
            <person name="Bera J."/>
            <person name="Fadrosh D."/>
            <person name="Jin S."/>
            <person name="Johri S."/>
            <person name="Kim M."/>
            <person name="Overton L."/>
            <person name="Reardon M."/>
            <person name="Tsitrin T."/>
            <person name="Vuong H."/>
            <person name="Weaver B."/>
            <person name="Ciecko A."/>
            <person name="Tallon L."/>
            <person name="Jackson J."/>
            <person name="Pai G."/>
            <person name="Aken S.V."/>
            <person name="Utterback T."/>
            <person name="Reidmuller S."/>
            <person name="Feldblyum T."/>
            <person name="Hsiao J."/>
            <person name="Zismann V."/>
            <person name="Iobst S."/>
            <person name="de Vazeille A.R."/>
            <person name="Buell C.R."/>
            <person name="Ying K."/>
            <person name="Li Y."/>
            <person name="Lu T."/>
            <person name="Huang Y."/>
            <person name="Zhao Q."/>
            <person name="Feng Q."/>
            <person name="Zhang L."/>
            <person name="Zhu J."/>
            <person name="Weng Q."/>
            <person name="Mu J."/>
            <person name="Lu Y."/>
            <person name="Fan D."/>
            <person name="Liu Y."/>
            <person name="Guan J."/>
            <person name="Zhang Y."/>
            <person name="Yu S."/>
            <person name="Liu X."/>
            <person name="Zhang Y."/>
            <person name="Hong G."/>
            <person name="Han B."/>
            <person name="Choisne N."/>
            <person name="Demange N."/>
            <person name="Orjeda G."/>
            <person name="Samain S."/>
            <person name="Cattolico L."/>
            <person name="Pelletier E."/>
            <person name="Couloux A."/>
            <person name="Segurens B."/>
            <person name="Wincker P."/>
            <person name="D'Hont A."/>
            <person name="Scarpelli C."/>
            <person name="Weissenbach J."/>
            <person name="Salanoubat M."/>
            <person name="Quetier F."/>
            <person name="Yu Y."/>
            <person name="Kim H.R."/>
            <person name="Rambo T."/>
            <person name="Currie J."/>
            <person name="Collura K."/>
            <person name="Luo M."/>
            <person name="Yang T."/>
            <person name="Ammiraju J.S.S."/>
            <person name="Engler F."/>
            <person name="Soderlund C."/>
            <person name="Wing R.A."/>
            <person name="Palmer L.E."/>
            <person name="de la Bastide M."/>
            <person name="Spiegel L."/>
            <person name="Nascimento L."/>
            <person name="Zutavern T."/>
            <person name="O'Shaughnessy A."/>
            <person name="Dike S."/>
            <person name="Dedhia N."/>
            <person name="Preston R."/>
            <person name="Balija V."/>
            <person name="McCombie W.R."/>
            <person name="Chow T."/>
            <person name="Chen H."/>
            <person name="Chung M."/>
            <person name="Chen C."/>
            <person name="Shaw J."/>
            <person name="Wu H."/>
            <person name="Hsiao K."/>
            <person name="Chao Y."/>
            <person name="Chu M."/>
            <person name="Cheng C."/>
            <person name="Hour A."/>
            <person name="Lee P."/>
            <person name="Lin S."/>
            <person name="Lin Y."/>
            <person name="Liou J."/>
            <person name="Liu S."/>
            <person name="Hsing Y."/>
            <person name="Raghuvanshi S."/>
            <person name="Mohanty A."/>
            <person name="Bharti A.K."/>
            <person name="Gaur A."/>
            <person name="Gupta V."/>
            <person name="Kumar D."/>
            <person name="Ravi V."/>
            <person name="Vij S."/>
            <person name="Kapur A."/>
            <person name="Khurana P."/>
            <person name="Khurana P."/>
            <person name="Khurana J.P."/>
            <person name="Tyagi A.K."/>
            <person name="Gaikwad K."/>
            <person name="Singh A."/>
            <person name="Dalal V."/>
            <person name="Srivastava S."/>
            <person name="Dixit A."/>
            <person name="Pal A.K."/>
            <person name="Ghazi I.A."/>
            <person name="Yadav M."/>
            <person name="Pandit A."/>
            <person name="Bhargava A."/>
            <person name="Sureshbabu K."/>
            <person name="Batra K."/>
            <person name="Sharma T.R."/>
            <person name="Mohapatra T."/>
            <person name="Singh N.K."/>
            <person name="Messing J."/>
            <person name="Nelson A.B."/>
            <person name="Fuks G."/>
            <person name="Kavchok S."/>
            <person name="Keizer G."/>
            <person name="Linton E."/>
            <person name="Llaca V."/>
            <person name="Song R."/>
            <person name="Tanyolac B."/>
            <person name="Young S."/>
            <person name="Ho-Il K."/>
            <person name="Hahn J.H."/>
            <person name="Sangsakoo G."/>
            <person name="Vanavichit A."/>
            <person name="de Mattos Luiz.A.T."/>
            <person name="Zimmer P.D."/>
            <person name="Malone G."/>
            <person name="Dellagostin O."/>
            <person name="de Oliveira A.C."/>
            <person name="Bevan M."/>
            <person name="Bancroft I."/>
            <person name="Minx P."/>
            <person name="Cordum H."/>
            <person name="Wilson R."/>
            <person name="Cheng Z."/>
            <person name="Jin W."/>
            <person name="Jiang J."/>
            <person name="Leong S.A."/>
            <person name="Iwama H."/>
            <person name="Gojobori T."/>
            <person name="Itoh T."/>
            <person name="Niimura Y."/>
            <person name="Fujii Y."/>
            <person name="Habara T."/>
            <person name="Sakai H."/>
            <person name="Sato Y."/>
            <person name="Wilson G."/>
            <person name="Kumar K."/>
            <person name="McCouch S."/>
            <person name="Juretic N."/>
            <person name="Hoen D."/>
            <person name="Wright S."/>
            <person name="Bruskiewich R."/>
            <person name="Bureau T."/>
            <person name="Miyao A."/>
            <person name="Hirochika H."/>
            <person name="Nishikawa T."/>
            <person name="Kadowaki K."/>
            <person name="Sugiura M."/>
            <person name="Burr B."/>
            <person name="Sasaki T."/>
        </authorList>
    </citation>
    <scope>NUCLEOTIDE SEQUENCE [LARGE SCALE GENOMIC DNA]</scope>
    <source>
        <strain evidence="9">cv. Nipponbare</strain>
    </source>
</reference>
<dbReference type="FunFam" id="2.40.70.10:FF:000094">
    <property type="entry name" value="Eukaryotic aspartyl protease family protein"/>
    <property type="match status" value="1"/>
</dbReference>
<protein>
    <recommendedName>
        <fullName evidence="7">Peptidase A1 domain-containing protein</fullName>
    </recommendedName>
</protein>
<evidence type="ECO:0000256" key="5">
    <source>
        <dbReference type="ARBA" id="ARBA00023180"/>
    </source>
</evidence>
<keyword evidence="6" id="KW-0732">Signal</keyword>
<feature type="chain" id="PRO_5024407789" description="Peptidase A1 domain-containing protein" evidence="6">
    <location>
        <begin position="23"/>
        <end position="481"/>
    </location>
</feature>
<evidence type="ECO:0000256" key="1">
    <source>
        <dbReference type="ARBA" id="ARBA00007447"/>
    </source>
</evidence>
<dbReference type="InterPro" id="IPR033121">
    <property type="entry name" value="PEPTIDASE_A1"/>
</dbReference>
<dbReference type="GO" id="GO:0006508">
    <property type="term" value="P:proteolysis"/>
    <property type="evidence" value="ECO:0007669"/>
    <property type="project" value="UniProtKB-KW"/>
</dbReference>
<dbReference type="InterPro" id="IPR051708">
    <property type="entry name" value="Plant_Aspart_Prot_A1"/>
</dbReference>
<reference evidence="9" key="2">
    <citation type="journal article" date="2008" name="Nucleic Acids Res.">
        <title>The rice annotation project database (RAP-DB): 2008 update.</title>
        <authorList>
            <consortium name="The rice annotation project (RAP)"/>
        </authorList>
    </citation>
    <scope>GENOME REANNOTATION</scope>
    <source>
        <strain evidence="9">cv. Nipponbare</strain>
    </source>
</reference>
<dbReference type="KEGG" id="osa:107275389"/>
<keyword evidence="4" id="KW-0378">Hydrolase</keyword>
<dbReference type="Pfam" id="PF14543">
    <property type="entry name" value="TAXi_N"/>
    <property type="match status" value="1"/>
</dbReference>
<dbReference type="PROSITE" id="PS51767">
    <property type="entry name" value="PEPTIDASE_A1"/>
    <property type="match status" value="1"/>
</dbReference>
<keyword evidence="3" id="KW-0064">Aspartyl protease</keyword>
<keyword evidence="2" id="KW-0645">Protease</keyword>
<evidence type="ECO:0000313" key="8">
    <source>
        <dbReference type="EMBL" id="AAT93881.1"/>
    </source>
</evidence>
<dbReference type="OrthoDB" id="679966at2759"/>
<organism evidence="8 9">
    <name type="scientific">Oryza sativa subsp. japonica</name>
    <name type="common">Rice</name>
    <dbReference type="NCBI Taxonomy" id="39947"/>
    <lineage>
        <taxon>Eukaryota</taxon>
        <taxon>Viridiplantae</taxon>
        <taxon>Streptophyta</taxon>
        <taxon>Embryophyta</taxon>
        <taxon>Tracheophyta</taxon>
        <taxon>Spermatophyta</taxon>
        <taxon>Magnoliopsida</taxon>
        <taxon>Liliopsida</taxon>
        <taxon>Poales</taxon>
        <taxon>Poaceae</taxon>
        <taxon>BOP clade</taxon>
        <taxon>Oryzoideae</taxon>
        <taxon>Oryzeae</taxon>
        <taxon>Oryzinae</taxon>
        <taxon>Oryza</taxon>
        <taxon>Oryza sativa</taxon>
    </lineage>
</organism>